<evidence type="ECO:0000313" key="8">
    <source>
        <dbReference type="EMBL" id="KAJ8895144.1"/>
    </source>
</evidence>
<accession>A0ABQ9IEP9</accession>
<keyword evidence="2" id="KW-0719">Serine esterase</keyword>
<proteinExistence type="inferred from homology"/>
<keyword evidence="6" id="KW-0812">Transmembrane</keyword>
<dbReference type="EC" id="3.1.1.-" evidence="5"/>
<dbReference type="InterPro" id="IPR019819">
    <property type="entry name" value="Carboxylesterase_B_CS"/>
</dbReference>
<name>A0ABQ9IEP9_9NEOP</name>
<feature type="transmembrane region" description="Helical" evidence="6">
    <location>
        <begin position="312"/>
        <end position="330"/>
    </location>
</feature>
<dbReference type="SUPFAM" id="SSF53474">
    <property type="entry name" value="alpha/beta-Hydrolases"/>
    <property type="match status" value="1"/>
</dbReference>
<dbReference type="PROSITE" id="PS00122">
    <property type="entry name" value="CARBOXYLESTERASE_B_1"/>
    <property type="match status" value="1"/>
</dbReference>
<dbReference type="InterPro" id="IPR050309">
    <property type="entry name" value="Type-B_Carboxylest/Lipase"/>
</dbReference>
<dbReference type="Proteomes" id="UP001159363">
    <property type="component" value="Chromosome 1"/>
</dbReference>
<dbReference type="EMBL" id="JARBHB010000001">
    <property type="protein sequence ID" value="KAJ8895144.1"/>
    <property type="molecule type" value="Genomic_DNA"/>
</dbReference>
<comment type="caution">
    <text evidence="8">The sequence shown here is derived from an EMBL/GenBank/DDBJ whole genome shotgun (WGS) entry which is preliminary data.</text>
</comment>
<evidence type="ECO:0000256" key="3">
    <source>
        <dbReference type="ARBA" id="ARBA00022801"/>
    </source>
</evidence>
<dbReference type="InterPro" id="IPR019826">
    <property type="entry name" value="Carboxylesterase_B_AS"/>
</dbReference>
<dbReference type="PANTHER" id="PTHR11559">
    <property type="entry name" value="CARBOXYLESTERASE"/>
    <property type="match status" value="1"/>
</dbReference>
<dbReference type="Gene3D" id="3.40.50.1820">
    <property type="entry name" value="alpha/beta hydrolase"/>
    <property type="match status" value="1"/>
</dbReference>
<evidence type="ECO:0000256" key="1">
    <source>
        <dbReference type="ARBA" id="ARBA00005964"/>
    </source>
</evidence>
<dbReference type="Pfam" id="PF00135">
    <property type="entry name" value="COesterase"/>
    <property type="match status" value="1"/>
</dbReference>
<dbReference type="PROSITE" id="PS00941">
    <property type="entry name" value="CARBOXYLESTERASE_B_2"/>
    <property type="match status" value="1"/>
</dbReference>
<evidence type="ECO:0000256" key="4">
    <source>
        <dbReference type="ARBA" id="ARBA00023180"/>
    </source>
</evidence>
<feature type="domain" description="Carboxylesterase type B" evidence="7">
    <location>
        <begin position="20"/>
        <end position="271"/>
    </location>
</feature>
<keyword evidence="4" id="KW-0325">Glycoprotein</keyword>
<evidence type="ECO:0000256" key="6">
    <source>
        <dbReference type="SAM" id="Phobius"/>
    </source>
</evidence>
<organism evidence="8 9">
    <name type="scientific">Dryococelus australis</name>
    <dbReference type="NCBI Taxonomy" id="614101"/>
    <lineage>
        <taxon>Eukaryota</taxon>
        <taxon>Metazoa</taxon>
        <taxon>Ecdysozoa</taxon>
        <taxon>Arthropoda</taxon>
        <taxon>Hexapoda</taxon>
        <taxon>Insecta</taxon>
        <taxon>Pterygota</taxon>
        <taxon>Neoptera</taxon>
        <taxon>Polyneoptera</taxon>
        <taxon>Phasmatodea</taxon>
        <taxon>Verophasmatodea</taxon>
        <taxon>Anareolatae</taxon>
        <taxon>Phasmatidae</taxon>
        <taxon>Eurycanthinae</taxon>
        <taxon>Dryococelus</taxon>
    </lineage>
</organism>
<keyword evidence="9" id="KW-1185">Reference proteome</keyword>
<evidence type="ECO:0000256" key="5">
    <source>
        <dbReference type="RuleBase" id="RU361235"/>
    </source>
</evidence>
<comment type="similarity">
    <text evidence="1 5">Belongs to the type-B carboxylesterase/lipase family.</text>
</comment>
<dbReference type="InterPro" id="IPR029058">
    <property type="entry name" value="AB_hydrolase_fold"/>
</dbReference>
<keyword evidence="3 5" id="KW-0378">Hydrolase</keyword>
<sequence>MDYNLRCQVTCSVQAGDSTVTVRTEDGLLRGKVATSIWNRTYHSFQAIPYAQPPVGDLRFKTPQPVKPWTGVRDALRQGTYCPQGIMNYTTANVSEDCLYLNVYVPQGASPTKQTKGRSVLVWIHGGGFVYGSGIRDLYGPDNLMNHTAILVTLNYRLGALGYMSMEHPDVTSNAGMKDQVAALRWVKRNIAHFGGNPDDVTVFGESAGGMSVELLLLSPMTEGLFHRAISESGSAVNMGSNRNYNGTQGAVRLAEVLGHNATNADDLVNFPPVCECRGHRESPVSGHHRSVDFLSDIIEICSVFGKSSKQLTLLYVNTFFLIFIYKVFIFENIFRAFYLICHQDGSTAALSTSPTLDAKIQEGHEVFLADVPEKLLRAGKSHPVPYITGANSKEMKMVETGPRAAQSRNRLRRECKLMNAVDLSRNSCCRVVTFLLITTGGIGTHVYGDPFNCVEDCRVMQPTRLKEKT</sequence>
<gene>
    <name evidence="8" type="ORF">PR048_000469</name>
</gene>
<protein>
    <recommendedName>
        <fullName evidence="5">Carboxylic ester hydrolase</fullName>
        <ecNumber evidence="5">3.1.1.-</ecNumber>
    </recommendedName>
</protein>
<keyword evidence="6" id="KW-1133">Transmembrane helix</keyword>
<evidence type="ECO:0000259" key="7">
    <source>
        <dbReference type="Pfam" id="PF00135"/>
    </source>
</evidence>
<dbReference type="InterPro" id="IPR002018">
    <property type="entry name" value="CarbesteraseB"/>
</dbReference>
<evidence type="ECO:0000313" key="9">
    <source>
        <dbReference type="Proteomes" id="UP001159363"/>
    </source>
</evidence>
<reference evidence="8 9" key="1">
    <citation type="submission" date="2023-02" db="EMBL/GenBank/DDBJ databases">
        <title>LHISI_Scaffold_Assembly.</title>
        <authorList>
            <person name="Stuart O.P."/>
            <person name="Cleave R."/>
            <person name="Magrath M.J.L."/>
            <person name="Mikheyev A.S."/>
        </authorList>
    </citation>
    <scope>NUCLEOTIDE SEQUENCE [LARGE SCALE GENOMIC DNA]</scope>
    <source>
        <strain evidence="8">Daus_M_001</strain>
        <tissue evidence="8">Leg muscle</tissue>
    </source>
</reference>
<keyword evidence="6" id="KW-0472">Membrane</keyword>
<evidence type="ECO:0000256" key="2">
    <source>
        <dbReference type="ARBA" id="ARBA00022487"/>
    </source>
</evidence>